<organism evidence="1 2">
    <name type="scientific">Hymenobacter wooponensis</name>
    <dbReference type="NCBI Taxonomy" id="1525360"/>
    <lineage>
        <taxon>Bacteria</taxon>
        <taxon>Pseudomonadati</taxon>
        <taxon>Bacteroidota</taxon>
        <taxon>Cytophagia</taxon>
        <taxon>Cytophagales</taxon>
        <taxon>Hymenobacteraceae</taxon>
        <taxon>Hymenobacter</taxon>
    </lineage>
</organism>
<sequence>MEITNLDFQQARIKLVLFKSRLRSVLYGVREPDETLFSLRQNPLGEWLYSIVKPRYGGIPAVFYLESELSKMLDTARSLVQQHQNGKLEEARLGLERIDAHAAQIESLLTQVEQSALLQS</sequence>
<protein>
    <submittedName>
        <fullName evidence="1">Uncharacterized protein</fullName>
    </submittedName>
</protein>
<proteinExistence type="predicted"/>
<evidence type="ECO:0000313" key="2">
    <source>
        <dbReference type="Proteomes" id="UP000298284"/>
    </source>
</evidence>
<dbReference type="Proteomes" id="UP000298284">
    <property type="component" value="Unassembled WGS sequence"/>
</dbReference>
<accession>A0A4Z0MJ63</accession>
<keyword evidence="2" id="KW-1185">Reference proteome</keyword>
<evidence type="ECO:0000313" key="1">
    <source>
        <dbReference type="EMBL" id="TGD79882.1"/>
    </source>
</evidence>
<comment type="caution">
    <text evidence="1">The sequence shown here is derived from an EMBL/GenBank/DDBJ whole genome shotgun (WGS) entry which is preliminary data.</text>
</comment>
<dbReference type="EMBL" id="SRKZ01000004">
    <property type="protein sequence ID" value="TGD79882.1"/>
    <property type="molecule type" value="Genomic_DNA"/>
</dbReference>
<dbReference type="OrthoDB" id="882529at2"/>
<gene>
    <name evidence="1" type="ORF">EU557_16865</name>
</gene>
<dbReference type="Gene3D" id="1.20.120.30">
    <property type="entry name" value="Aspartate receptor, ligand-binding domain"/>
    <property type="match status" value="1"/>
</dbReference>
<name>A0A4Z0MJ63_9BACT</name>
<dbReference type="RefSeq" id="WP_135531626.1">
    <property type="nucleotide sequence ID" value="NZ_SRKZ01000004.1"/>
</dbReference>
<reference evidence="1 2" key="1">
    <citation type="submission" date="2019-04" db="EMBL/GenBank/DDBJ databases">
        <authorList>
            <person name="Feng G."/>
            <person name="Zhang J."/>
            <person name="Zhu H."/>
        </authorList>
    </citation>
    <scope>NUCLEOTIDE SEQUENCE [LARGE SCALE GENOMIC DNA]</scope>
    <source>
        <strain evidence="1 2">JCM 19491</strain>
    </source>
</reference>
<dbReference type="AlphaFoldDB" id="A0A4Z0MJ63"/>